<evidence type="ECO:0000313" key="1">
    <source>
        <dbReference type="EMBL" id="KAK3716628.1"/>
    </source>
</evidence>
<gene>
    <name evidence="1" type="ORF">LTR37_006258</name>
</gene>
<comment type="caution">
    <text evidence="1">The sequence shown here is derived from an EMBL/GenBank/DDBJ whole genome shotgun (WGS) entry which is preliminary data.</text>
</comment>
<keyword evidence="2" id="KW-1185">Reference proteome</keyword>
<evidence type="ECO:0000313" key="2">
    <source>
        <dbReference type="Proteomes" id="UP001281147"/>
    </source>
</evidence>
<proteinExistence type="predicted"/>
<dbReference type="Proteomes" id="UP001281147">
    <property type="component" value="Unassembled WGS sequence"/>
</dbReference>
<sequence>MSDFVEQVDKYLEAVIEVNPEALQIAERLDNERTAGGYRGILHGLPVLVKDNMATKDLVDTTAGSWALVGSKVPRDAFVVSKLIDAGAVILGHSNMSEWASVRSKQYSTGFSPRRGQTRNPYDLSKSPFGSSSGSAVAVAANYVPLSFGTETDTSIIGPARSNGIVGIKPTVGLTSRSGVIPISLSMDSVGSLGRTVADAVYGLDAIVGIDERDPATLQHGRRQEARYANYLCDSSTLKGAVFGLPYTRFWDTSRPDYRSVVDGVLNIIRAAGAEVVRTDFPSAEERFNENGEWNWEHGGPQHSEFTVVKAEAYNGINQYLSELSNTEMRSVEDVLAYNKANNGTEGATPGVVPAFPTGQDNFNEIVAHAGRKNQVYHSALTHIQTQSRKNGVDAALTRQAAHGAHQQLDAILICDDKGAGQQLAAQAGYPIITIPIGLDDRGLPVGLSIHHTAWEEGKLVKWASAIEDLLRKESGWRALPKYHNYMSKNIPIGK</sequence>
<protein>
    <submittedName>
        <fullName evidence="1">Uncharacterized protein</fullName>
    </submittedName>
</protein>
<dbReference type="EMBL" id="JAUTXU010000041">
    <property type="protein sequence ID" value="KAK3716628.1"/>
    <property type="molecule type" value="Genomic_DNA"/>
</dbReference>
<name>A0ACC3NH43_9PEZI</name>
<reference evidence="1" key="1">
    <citation type="submission" date="2023-07" db="EMBL/GenBank/DDBJ databases">
        <title>Black Yeasts Isolated from many extreme environments.</title>
        <authorList>
            <person name="Coleine C."/>
            <person name="Stajich J.E."/>
            <person name="Selbmann L."/>
        </authorList>
    </citation>
    <scope>NUCLEOTIDE SEQUENCE</scope>
    <source>
        <strain evidence="1">CCFEE 5714</strain>
    </source>
</reference>
<accession>A0ACC3NH43</accession>
<organism evidence="1 2">
    <name type="scientific">Vermiconidia calcicola</name>
    <dbReference type="NCBI Taxonomy" id="1690605"/>
    <lineage>
        <taxon>Eukaryota</taxon>
        <taxon>Fungi</taxon>
        <taxon>Dikarya</taxon>
        <taxon>Ascomycota</taxon>
        <taxon>Pezizomycotina</taxon>
        <taxon>Dothideomycetes</taxon>
        <taxon>Dothideomycetidae</taxon>
        <taxon>Mycosphaerellales</taxon>
        <taxon>Extremaceae</taxon>
        <taxon>Vermiconidia</taxon>
    </lineage>
</organism>